<dbReference type="Gene3D" id="1.20.1530.20">
    <property type="match status" value="1"/>
</dbReference>
<dbReference type="InterPro" id="IPR006153">
    <property type="entry name" value="Cation/H_exchanger_TM"/>
</dbReference>
<feature type="transmembrane region" description="Helical" evidence="7">
    <location>
        <begin position="233"/>
        <end position="266"/>
    </location>
</feature>
<protein>
    <submittedName>
        <fullName evidence="9">Cation:proton antiporter</fullName>
    </submittedName>
</protein>
<dbReference type="Pfam" id="PF00999">
    <property type="entry name" value="Na_H_Exchanger"/>
    <property type="match status" value="1"/>
</dbReference>
<evidence type="ECO:0000256" key="6">
    <source>
        <dbReference type="ARBA" id="ARBA00023136"/>
    </source>
</evidence>
<keyword evidence="3 7" id="KW-0812">Transmembrane</keyword>
<name>A0AB38YED0_9GAMM</name>
<feature type="transmembrane region" description="Helical" evidence="7">
    <location>
        <begin position="89"/>
        <end position="112"/>
    </location>
</feature>
<dbReference type="GO" id="GO:1902600">
    <property type="term" value="P:proton transmembrane transport"/>
    <property type="evidence" value="ECO:0007669"/>
    <property type="project" value="InterPro"/>
</dbReference>
<organism evidence="9">
    <name type="scientific">Salinispirillum sp. LH 10-3-1</name>
    <dbReference type="NCBI Taxonomy" id="2952525"/>
    <lineage>
        <taxon>Bacteria</taxon>
        <taxon>Pseudomonadati</taxon>
        <taxon>Pseudomonadota</taxon>
        <taxon>Gammaproteobacteria</taxon>
        <taxon>Oceanospirillales</taxon>
        <taxon>Saccharospirillaceae</taxon>
        <taxon>Salinispirillum</taxon>
    </lineage>
</organism>
<dbReference type="PANTHER" id="PTHR31102">
    <property type="match status" value="1"/>
</dbReference>
<feature type="transmembrane region" description="Helical" evidence="7">
    <location>
        <begin position="197"/>
        <end position="221"/>
    </location>
</feature>
<dbReference type="GO" id="GO:0016020">
    <property type="term" value="C:membrane"/>
    <property type="evidence" value="ECO:0007669"/>
    <property type="project" value="UniProtKB-SubCell"/>
</dbReference>
<feature type="transmembrane region" description="Helical" evidence="7">
    <location>
        <begin position="6"/>
        <end position="24"/>
    </location>
</feature>
<comment type="subcellular location">
    <subcellularLocation>
        <location evidence="1">Membrane</location>
        <topology evidence="1">Multi-pass membrane protein</topology>
    </subcellularLocation>
</comment>
<dbReference type="RefSeq" id="WP_304994971.1">
    <property type="nucleotide sequence ID" value="NZ_CP101717.1"/>
</dbReference>
<evidence type="ECO:0000259" key="8">
    <source>
        <dbReference type="Pfam" id="PF00999"/>
    </source>
</evidence>
<feature type="transmembrane region" description="Helical" evidence="7">
    <location>
        <begin position="60"/>
        <end position="77"/>
    </location>
</feature>
<dbReference type="InterPro" id="IPR038770">
    <property type="entry name" value="Na+/solute_symporter_sf"/>
</dbReference>
<feature type="transmembrane region" description="Helical" evidence="7">
    <location>
        <begin position="278"/>
        <end position="297"/>
    </location>
</feature>
<accession>A0AB38YED0</accession>
<keyword evidence="6 7" id="KW-0472">Membrane</keyword>
<sequence>MDALSFSLFVALVLAGGWAASRLAQTARLPGILGMLVFGLLWGIFALDAVPPLAWDIEPFIKGLALIIILLRAGLGLRRRVLAKVGRTALLLAVIPCTLEALALMPLLHLIFGLDWLVAGLAAWMLAAVSPAVVVPTMLKLQAEGHGQKNHLPAMVLAGASVDDVIAITFFAAFLVMVSSAGTSPDGLNSALGTLGLVPLSVLGGILLGAAVGLALAWWLQRHYEKIRATDKAMLIVMVSIVVVALGDWLSLASLLAVMTIGIILLERAEPVANEVAVKLAKFWIPAEIALFVFIGLQVNPSVALETGLLGVLVIVGGLLARTLGVLIATGLDARLSWLERWFCAAAYVPKATVQAALGAVPLSLGIAGGEVILSLAVIAILFTAPLGLMLIRHLGPRLP</sequence>
<evidence type="ECO:0000256" key="4">
    <source>
        <dbReference type="ARBA" id="ARBA00022989"/>
    </source>
</evidence>
<feature type="domain" description="Cation/H+ exchanger transmembrane" evidence="8">
    <location>
        <begin position="17"/>
        <end position="388"/>
    </location>
</feature>
<evidence type="ECO:0000256" key="3">
    <source>
        <dbReference type="ARBA" id="ARBA00022692"/>
    </source>
</evidence>
<feature type="transmembrane region" description="Helical" evidence="7">
    <location>
        <begin position="372"/>
        <end position="392"/>
    </location>
</feature>
<dbReference type="GO" id="GO:0015297">
    <property type="term" value="F:antiporter activity"/>
    <property type="evidence" value="ECO:0007669"/>
    <property type="project" value="UniProtKB-KW"/>
</dbReference>
<keyword evidence="5" id="KW-0406">Ion transport</keyword>
<dbReference type="PANTHER" id="PTHR31102:SF1">
    <property type="entry name" value="CATION_H+ EXCHANGER DOMAIN-CONTAINING PROTEIN"/>
    <property type="match status" value="1"/>
</dbReference>
<feature type="transmembrane region" description="Helical" evidence="7">
    <location>
        <begin position="31"/>
        <end position="54"/>
    </location>
</feature>
<dbReference type="EMBL" id="CP101717">
    <property type="protein sequence ID" value="WLD57686.1"/>
    <property type="molecule type" value="Genomic_DNA"/>
</dbReference>
<gene>
    <name evidence="9" type="ORF">NFC81_13335</name>
</gene>
<evidence type="ECO:0000256" key="1">
    <source>
        <dbReference type="ARBA" id="ARBA00004141"/>
    </source>
</evidence>
<feature type="transmembrane region" description="Helical" evidence="7">
    <location>
        <begin position="151"/>
        <end position="177"/>
    </location>
</feature>
<keyword evidence="2" id="KW-0050">Antiport</keyword>
<proteinExistence type="predicted"/>
<evidence type="ECO:0000256" key="7">
    <source>
        <dbReference type="SAM" id="Phobius"/>
    </source>
</evidence>
<dbReference type="AlphaFoldDB" id="A0AB38YED0"/>
<evidence type="ECO:0000256" key="2">
    <source>
        <dbReference type="ARBA" id="ARBA00022449"/>
    </source>
</evidence>
<feature type="transmembrane region" description="Helical" evidence="7">
    <location>
        <begin position="309"/>
        <end position="332"/>
    </location>
</feature>
<dbReference type="InterPro" id="IPR051843">
    <property type="entry name" value="CPA1_transporter"/>
</dbReference>
<evidence type="ECO:0000313" key="9">
    <source>
        <dbReference type="EMBL" id="WLD57686.1"/>
    </source>
</evidence>
<keyword evidence="2" id="KW-0813">Transport</keyword>
<evidence type="ECO:0000256" key="5">
    <source>
        <dbReference type="ARBA" id="ARBA00023065"/>
    </source>
</evidence>
<feature type="transmembrane region" description="Helical" evidence="7">
    <location>
        <begin position="118"/>
        <end position="139"/>
    </location>
</feature>
<keyword evidence="4 7" id="KW-1133">Transmembrane helix</keyword>
<reference evidence="9" key="1">
    <citation type="submission" date="2022-07" db="EMBL/GenBank/DDBJ databases">
        <title>Complete genome sequence of Salinispirillum sp. LH10-3-1 capable of multiple carbohydrate inversion isolated from a soda lake.</title>
        <authorList>
            <person name="Liu J."/>
            <person name="Zhai Y."/>
            <person name="Zhang H."/>
            <person name="Yang H."/>
            <person name="Qu J."/>
            <person name="Li J."/>
        </authorList>
    </citation>
    <scope>NUCLEOTIDE SEQUENCE</scope>
    <source>
        <strain evidence="9">LH 10-3-1</strain>
    </source>
</reference>